<dbReference type="AlphaFoldDB" id="A0A8B6FF13"/>
<name>A0A8B6FF13_MYTGA</name>
<evidence type="ECO:0008006" key="4">
    <source>
        <dbReference type="Google" id="ProtNLM"/>
    </source>
</evidence>
<evidence type="ECO:0000313" key="2">
    <source>
        <dbReference type="EMBL" id="VDI48748.1"/>
    </source>
</evidence>
<evidence type="ECO:0000256" key="1">
    <source>
        <dbReference type="SAM" id="Phobius"/>
    </source>
</evidence>
<dbReference type="Proteomes" id="UP000596742">
    <property type="component" value="Unassembled WGS sequence"/>
</dbReference>
<dbReference type="Gene3D" id="3.90.1720.10">
    <property type="entry name" value="endopeptidase domain like (from Nostoc punctiforme)"/>
    <property type="match status" value="2"/>
</dbReference>
<feature type="transmembrane region" description="Helical" evidence="1">
    <location>
        <begin position="73"/>
        <end position="91"/>
    </location>
</feature>
<evidence type="ECO:0000313" key="3">
    <source>
        <dbReference type="Proteomes" id="UP000596742"/>
    </source>
</evidence>
<keyword evidence="1" id="KW-0812">Transmembrane</keyword>
<protein>
    <recommendedName>
        <fullName evidence="4">LRAT domain-containing protein</fullName>
    </recommendedName>
</protein>
<keyword evidence="1" id="KW-0472">Membrane</keyword>
<gene>
    <name evidence="2" type="ORF">MGAL_10B085327</name>
</gene>
<accession>A0A8B6FF13</accession>
<keyword evidence="3" id="KW-1185">Reference proteome</keyword>
<keyword evidence="1" id="KW-1133">Transmembrane helix</keyword>
<comment type="caution">
    <text evidence="2">The sequence shown here is derived from an EMBL/GenBank/DDBJ whole genome shotgun (WGS) entry which is preliminary data.</text>
</comment>
<proteinExistence type="predicted"/>
<dbReference type="EMBL" id="UYJE01006760">
    <property type="protein sequence ID" value="VDI48748.1"/>
    <property type="molecule type" value="Genomic_DNA"/>
</dbReference>
<feature type="transmembrane region" description="Helical" evidence="1">
    <location>
        <begin position="137"/>
        <end position="159"/>
    </location>
</feature>
<feature type="transmembrane region" description="Helical" evidence="1">
    <location>
        <begin position="112"/>
        <end position="131"/>
    </location>
</feature>
<reference evidence="2" key="1">
    <citation type="submission" date="2018-11" db="EMBL/GenBank/DDBJ databases">
        <authorList>
            <person name="Alioto T."/>
            <person name="Alioto T."/>
        </authorList>
    </citation>
    <scope>NUCLEOTIDE SEQUENCE</scope>
</reference>
<organism evidence="2 3">
    <name type="scientific">Mytilus galloprovincialis</name>
    <name type="common">Mediterranean mussel</name>
    <dbReference type="NCBI Taxonomy" id="29158"/>
    <lineage>
        <taxon>Eukaryota</taxon>
        <taxon>Metazoa</taxon>
        <taxon>Spiralia</taxon>
        <taxon>Lophotrochozoa</taxon>
        <taxon>Mollusca</taxon>
        <taxon>Bivalvia</taxon>
        <taxon>Autobranchia</taxon>
        <taxon>Pteriomorphia</taxon>
        <taxon>Mytilida</taxon>
        <taxon>Mytiloidea</taxon>
        <taxon>Mytilidae</taxon>
        <taxon>Mytilinae</taxon>
        <taxon>Mytilus</taxon>
    </lineage>
</organism>
<dbReference type="OrthoDB" id="6057136at2759"/>
<sequence>MADKFKHGKQAETYNLLGNNCEEKSNEIATGSKFSNQVSSFGSYVTSSISWLMKLMLKFGIQFCKSIKPFIRGFAHISVIASLMFMVDRIVTLKNKLKKGLICLKCYEKEQGKMMTSLIFCLISIGISVTYQVTGVYFVVSTAIAVVLPFATSLVADLFMPLIQPASKIPKPVVKRCNMVQIGDVITFPYHGFYHEGVTTMVSPYNTNDSQKVQLTLVHFNYPGFFGTRTVVKEVFFFDLKKENVYVYDFSKENSINPSEEVVKNSIAKCGDQNFSILSNRSSHMARKCKTGKTDLKKLPFKKATKVTDLSPGDVIDFRYYYMSHEAVVVKVEYPEAIKCSVVHYNYAGVFRTRTIVEEDFIFKLADQNVFVHDYNRCNVHPPEEVVKRAKSRLDEQKFNTFTNRSSHLARWSKIKQ</sequence>